<reference evidence="2 3" key="1">
    <citation type="submission" date="2017-05" db="EMBL/GenBank/DDBJ databases">
        <authorList>
            <person name="Stoner T.H."/>
            <person name="Garlena R.A."/>
            <person name="Russell D.A."/>
            <person name="Pope W.H."/>
            <person name="Jacobs-Sera D."/>
            <person name="Hatfull G.F."/>
        </authorList>
    </citation>
    <scope>NUCLEOTIDE SEQUENCE [LARGE SCALE GENOMIC DNA]</scope>
</reference>
<keyword evidence="3" id="KW-1185">Reference proteome</keyword>
<feature type="compositionally biased region" description="Gly residues" evidence="1">
    <location>
        <begin position="1"/>
        <end position="14"/>
    </location>
</feature>
<proteinExistence type="predicted"/>
<dbReference type="Proteomes" id="UP000223247">
    <property type="component" value="Segment"/>
</dbReference>
<protein>
    <submittedName>
        <fullName evidence="2">Uncharacterized protein</fullName>
    </submittedName>
</protein>
<dbReference type="EMBL" id="MF140414">
    <property type="protein sequence ID" value="ASR87156.1"/>
    <property type="molecule type" value="Genomic_DNA"/>
</dbReference>
<organism evidence="2 3">
    <name type="scientific">Mycobacterium phage Krypton555</name>
    <dbReference type="NCBI Taxonomy" id="2015885"/>
    <lineage>
        <taxon>Viruses</taxon>
        <taxon>Duplodnaviria</taxon>
        <taxon>Heunggongvirae</taxon>
        <taxon>Uroviricota</taxon>
        <taxon>Caudoviricetes</taxon>
        <taxon>Vilmaviridae</taxon>
        <taxon>Lclasvirinae</taxon>
        <taxon>Lumosvirus</taxon>
        <taxon>Lumosvirus krypton555</taxon>
    </lineage>
</organism>
<evidence type="ECO:0000313" key="2">
    <source>
        <dbReference type="EMBL" id="ASR87156.1"/>
    </source>
</evidence>
<sequence length="151" mass="15423">MGRGRGGGGRGGGASPNPLTDPNLTADLVNDRAAVDAQADTPSADKAAENLGLQDDAKDDFVNGADATGKDLNNKTPEQALSAHTARVKAYERKYGRYAARAYASGGYWSLIRAIKTAMAVSATATSAPAAPALAAVNASLIAAYWLGKTN</sequence>
<name>A0A222ZQZ0_9CAUD</name>
<evidence type="ECO:0000313" key="3">
    <source>
        <dbReference type="Proteomes" id="UP000223247"/>
    </source>
</evidence>
<feature type="region of interest" description="Disordered" evidence="1">
    <location>
        <begin position="1"/>
        <end position="84"/>
    </location>
</feature>
<evidence type="ECO:0000256" key="1">
    <source>
        <dbReference type="SAM" id="MobiDB-lite"/>
    </source>
</evidence>
<dbReference type="RefSeq" id="YP_010012707.1">
    <property type="nucleotide sequence ID" value="NC_053505.1"/>
</dbReference>
<accession>A0A222ZQZ0</accession>
<dbReference type="KEGG" id="vg:63209239"/>
<dbReference type="GeneID" id="63209239"/>
<gene>
    <name evidence="2" type="primary">132</name>
    <name evidence="2" type="ORF">KRYPTON555_132</name>
</gene>